<evidence type="ECO:0000256" key="6">
    <source>
        <dbReference type="SAM" id="MobiDB-lite"/>
    </source>
</evidence>
<dbReference type="InterPro" id="IPR001314">
    <property type="entry name" value="Peptidase_S1A"/>
</dbReference>
<feature type="compositionally biased region" description="Low complexity" evidence="6">
    <location>
        <begin position="1631"/>
        <end position="1660"/>
    </location>
</feature>
<feature type="domain" description="Peptidase S1" evidence="7">
    <location>
        <begin position="587"/>
        <end position="816"/>
    </location>
</feature>
<feature type="compositionally biased region" description="Polar residues" evidence="6">
    <location>
        <begin position="1390"/>
        <end position="1400"/>
    </location>
</feature>
<feature type="compositionally biased region" description="Low complexity" evidence="6">
    <location>
        <begin position="197"/>
        <end position="206"/>
    </location>
</feature>
<dbReference type="CDD" id="cd00190">
    <property type="entry name" value="Tryp_SPc"/>
    <property type="match status" value="1"/>
</dbReference>
<feature type="compositionally biased region" description="Low complexity" evidence="6">
    <location>
        <begin position="1681"/>
        <end position="1696"/>
    </location>
</feature>
<feature type="region of interest" description="Disordered" evidence="6">
    <location>
        <begin position="461"/>
        <end position="566"/>
    </location>
</feature>
<keyword evidence="2 5" id="KW-0378">Hydrolase</keyword>
<comment type="caution">
    <text evidence="8">The sequence shown here is derived from an EMBL/GenBank/DDBJ whole genome shotgun (WGS) entry which is preliminary data.</text>
</comment>
<dbReference type="PANTHER" id="PTHR24252">
    <property type="entry name" value="ACROSIN-RELATED"/>
    <property type="match status" value="1"/>
</dbReference>
<feature type="compositionally biased region" description="Low complexity" evidence="6">
    <location>
        <begin position="493"/>
        <end position="517"/>
    </location>
</feature>
<keyword evidence="9" id="KW-1185">Reference proteome</keyword>
<dbReference type="InterPro" id="IPR043504">
    <property type="entry name" value="Peptidase_S1_PA_chymotrypsin"/>
</dbReference>
<dbReference type="InterPro" id="IPR009003">
    <property type="entry name" value="Peptidase_S1_PA"/>
</dbReference>
<accession>A0A8J6HEQ2</accession>
<feature type="compositionally biased region" description="Polar residues" evidence="6">
    <location>
        <begin position="313"/>
        <end position="340"/>
    </location>
</feature>
<feature type="region of interest" description="Disordered" evidence="6">
    <location>
        <begin position="1630"/>
        <end position="1719"/>
    </location>
</feature>
<dbReference type="PROSITE" id="PS50240">
    <property type="entry name" value="TRYPSIN_DOM"/>
    <property type="match status" value="2"/>
</dbReference>
<evidence type="ECO:0000256" key="5">
    <source>
        <dbReference type="RuleBase" id="RU363034"/>
    </source>
</evidence>
<reference evidence="8" key="1">
    <citation type="journal article" date="2020" name="J Insects Food Feed">
        <title>The yellow mealworm (Tenebrio molitor) genome: a resource for the emerging insects as food and feed industry.</title>
        <authorList>
            <person name="Eriksson T."/>
            <person name="Andere A."/>
            <person name="Kelstrup H."/>
            <person name="Emery V."/>
            <person name="Picard C."/>
        </authorList>
    </citation>
    <scope>NUCLEOTIDE SEQUENCE</scope>
    <source>
        <strain evidence="8">Stoneville</strain>
        <tissue evidence="8">Whole head</tissue>
    </source>
</reference>
<feature type="compositionally biased region" description="Polar residues" evidence="6">
    <location>
        <begin position="414"/>
        <end position="447"/>
    </location>
</feature>
<dbReference type="FunFam" id="2.40.10.10:FF:000006">
    <property type="entry name" value="Serine proteinase stubble"/>
    <property type="match status" value="1"/>
</dbReference>
<dbReference type="Gene3D" id="2.40.10.10">
    <property type="entry name" value="Trypsin-like serine proteases"/>
    <property type="match status" value="2"/>
</dbReference>
<evidence type="ECO:0000256" key="3">
    <source>
        <dbReference type="ARBA" id="ARBA00022825"/>
    </source>
</evidence>
<feature type="compositionally biased region" description="Low complexity" evidence="6">
    <location>
        <begin position="341"/>
        <end position="413"/>
    </location>
</feature>
<dbReference type="PRINTS" id="PR00722">
    <property type="entry name" value="CHYMOTRYPSIN"/>
</dbReference>
<dbReference type="Pfam" id="PF00089">
    <property type="entry name" value="Trypsin"/>
    <property type="match status" value="2"/>
</dbReference>
<feature type="region of interest" description="Disordered" evidence="6">
    <location>
        <begin position="1328"/>
        <end position="1400"/>
    </location>
</feature>
<dbReference type="InterPro" id="IPR033116">
    <property type="entry name" value="TRYPSIN_SER"/>
</dbReference>
<reference evidence="8" key="2">
    <citation type="submission" date="2021-08" db="EMBL/GenBank/DDBJ databases">
        <authorList>
            <person name="Eriksson T."/>
        </authorList>
    </citation>
    <scope>NUCLEOTIDE SEQUENCE</scope>
    <source>
        <strain evidence="8">Stoneville</strain>
        <tissue evidence="8">Whole head</tissue>
    </source>
</reference>
<dbReference type="GO" id="GO:0004252">
    <property type="term" value="F:serine-type endopeptidase activity"/>
    <property type="evidence" value="ECO:0007669"/>
    <property type="project" value="InterPro"/>
</dbReference>
<dbReference type="EMBL" id="JABDTM020026134">
    <property type="protein sequence ID" value="KAH0812328.1"/>
    <property type="molecule type" value="Genomic_DNA"/>
</dbReference>
<feature type="compositionally biased region" description="Low complexity" evidence="6">
    <location>
        <begin position="214"/>
        <end position="292"/>
    </location>
</feature>
<proteinExistence type="predicted"/>
<feature type="compositionally biased region" description="Basic and acidic residues" evidence="6">
    <location>
        <begin position="167"/>
        <end position="178"/>
    </location>
</feature>
<feature type="compositionally biased region" description="Low complexity" evidence="6">
    <location>
        <begin position="528"/>
        <end position="553"/>
    </location>
</feature>
<feature type="domain" description="Peptidase S1" evidence="7">
    <location>
        <begin position="1740"/>
        <end position="1875"/>
    </location>
</feature>
<feature type="compositionally biased region" description="Low complexity" evidence="6">
    <location>
        <begin position="299"/>
        <end position="312"/>
    </location>
</feature>
<keyword evidence="4" id="KW-1015">Disulfide bond</keyword>
<organism evidence="8 9">
    <name type="scientific">Tenebrio molitor</name>
    <name type="common">Yellow mealworm beetle</name>
    <dbReference type="NCBI Taxonomy" id="7067"/>
    <lineage>
        <taxon>Eukaryota</taxon>
        <taxon>Metazoa</taxon>
        <taxon>Ecdysozoa</taxon>
        <taxon>Arthropoda</taxon>
        <taxon>Hexapoda</taxon>
        <taxon>Insecta</taxon>
        <taxon>Pterygota</taxon>
        <taxon>Neoptera</taxon>
        <taxon>Endopterygota</taxon>
        <taxon>Coleoptera</taxon>
        <taxon>Polyphaga</taxon>
        <taxon>Cucujiformia</taxon>
        <taxon>Tenebrionidae</taxon>
        <taxon>Tenebrio</taxon>
    </lineage>
</organism>
<evidence type="ECO:0000313" key="8">
    <source>
        <dbReference type="EMBL" id="KAH0812328.1"/>
    </source>
</evidence>
<dbReference type="PROSITE" id="PS00135">
    <property type="entry name" value="TRYPSIN_SER"/>
    <property type="match status" value="1"/>
</dbReference>
<dbReference type="Proteomes" id="UP000719412">
    <property type="component" value="Unassembled WGS sequence"/>
</dbReference>
<feature type="region of interest" description="Disordered" evidence="6">
    <location>
        <begin position="133"/>
        <end position="447"/>
    </location>
</feature>
<evidence type="ECO:0000256" key="2">
    <source>
        <dbReference type="ARBA" id="ARBA00022801"/>
    </source>
</evidence>
<gene>
    <name evidence="8" type="ORF">GEV33_010463</name>
</gene>
<feature type="compositionally biased region" description="Low complexity" evidence="6">
    <location>
        <begin position="1337"/>
        <end position="1348"/>
    </location>
</feature>
<keyword evidence="1 5" id="KW-0645">Protease</keyword>
<protein>
    <recommendedName>
        <fullName evidence="7">Peptidase S1 domain-containing protein</fullName>
    </recommendedName>
</protein>
<evidence type="ECO:0000256" key="4">
    <source>
        <dbReference type="ARBA" id="ARBA00023157"/>
    </source>
</evidence>
<dbReference type="PANTHER" id="PTHR24252:SF7">
    <property type="entry name" value="HYALIN"/>
    <property type="match status" value="1"/>
</dbReference>
<dbReference type="SUPFAM" id="SSF50494">
    <property type="entry name" value="Trypsin-like serine proteases"/>
    <property type="match status" value="2"/>
</dbReference>
<evidence type="ECO:0000313" key="9">
    <source>
        <dbReference type="Proteomes" id="UP000719412"/>
    </source>
</evidence>
<feature type="compositionally biased region" description="Low complexity" evidence="6">
    <location>
        <begin position="461"/>
        <end position="473"/>
    </location>
</feature>
<dbReference type="PROSITE" id="PS00134">
    <property type="entry name" value="TRYPSIN_HIS"/>
    <property type="match status" value="2"/>
</dbReference>
<dbReference type="GO" id="GO:0006508">
    <property type="term" value="P:proteolysis"/>
    <property type="evidence" value="ECO:0007669"/>
    <property type="project" value="UniProtKB-KW"/>
</dbReference>
<name>A0A8J6HEQ2_TENMO</name>
<evidence type="ECO:0000259" key="7">
    <source>
        <dbReference type="PROSITE" id="PS50240"/>
    </source>
</evidence>
<dbReference type="SMART" id="SM00020">
    <property type="entry name" value="Tryp_SPc"/>
    <property type="match status" value="1"/>
</dbReference>
<sequence length="1875" mass="203626">MRSGVLPEFLGSTILEVLEVVPPPACNCVNFGGINLATSGYHWAKVTGPVTSWLERDSQLFSTAGRNIRNLPCISRKTNQSGVCMFAIDCLKANGTHLGTCIDRFYFGSCCHTEPVHDIIENTIDIDIIPAREPPQRLSSTIRPIPTTSTKTETTPTKKTTSATKISTEKPKPVKQDETTTVSYKLTTFQSVDGSIPPETTTKPSTTPKPKPTTPKSTSKPKPTKTTTKPTKATPKPTRATTTTKKPVSTTHKLVVSTTRKPSTTTTTRKPSSTTRTPTTTAVRRPSTSATRKPSTSATRKPSTSVTSKPSTNATRKPSTTATRKPSTSAAHKPSTSATRKPSTSGTRKPSTSTTRKPSTIVTKKPSTVTTRKPVTTPRPTTKVPTTRPVKITAATTRKPSSTTTTTVKPSTVLDRNSTEESVTGGNLVSNEIETASSTVKPSSTTSGTIVTWTISDRNVSVATTSSPSNSTSEEWVPITTPDNWVPLPSVQPSPAQGTSSSSAPPSTGAATTESSGKPSITYIPLVPTTSSSPAPNASTAEGIITSASTPATGAPPPTTTDSEIRPVNMSDFTDVCGRRMYPEGRIVGGEKASFGKWPWQISLRQWRTSTYLHKCGAALLNENWAITAAHCVDNVPPSDLLLRLGEHDLSTESEPYLHQERRVQIVASHPQFDPRTFEYDLALLRFYEPVTFQPNILPVCVPQTDENFVGRTAYVTGWGRLYEDGPLPSILQEVSVPVINNSVCESMYRSAGYIEHIPHIFICAGWRRGGFDSCEGDSGGPMVIQRDDKRFLLAGVISWGIGCAEPNQPGEDRYAVPVTHLGCSGGRQTSSKSSVIYRLHTTTGLNTRRASSPMSADVLHNMSISFKSLTIRFVHFVLSGAQSGPDNSFSPGAAIERFDNNVSESGRRVKDTRLDGDLLAYIADGSLTVVLLCVIALGVHYSDPAALNPSCWSLKFTGREMFQRRVKLLSEELETSKILLAPCRAIAAAGKKPYDTENARLGQKVSAADPKKLRRREGHDQNRGPGQEESLRDAPEAETGFCEQARSVYKSRKLFGGYRITPRFCKPTRKSTQSLGGPSICMFNHECSQRNGQVVGACMDGFLFGACCQLPAGETGELVESDINPVTSISNDVATPTLPTMDIMSNGVSQITQALLNPGILPTAQDNAMVQISGDQPLFTTTGVTHTTAPETIILHGISNSISPNDFRVTTKAPIMEDRKTTMRFEDTTVPYSQTPTIHISISNAPSHYTPSPGFQKPGFRPKPSKPSDADKYVLVPTISHTTRPNKTQEVDSIVNILQMLNESSTNNPYYGYTSKKPPSTSYVFSATPTRRPGYTPSTTKKPPSTSYVYSTTFKPRRTTTPLTTTTKKKSKPTKNSTKKTTPVRISSPYVTSSTFRPSGHSTVANSPLAFLSTKPPSTSYVYSSIPTRRPGSTVNTHVAGPGFSVTSNPGQFSTYPSPAPTLIVLSPVTEDELVTKRPDPEYVSSGSIYTSPRPPYPRPSLNSNNKPINSVTINNHVTQNIYSTSERPQPTVLITPKPSISSSYAPFDYNTAAVESETNPDQLINFPPVRNPNLNMSNPVLGDEDITTPAFIEDDALNGKVESFVNKIIQGLQEPFEGLKDVVYNRNSTSTTTTKKPVKKQGTTTKKPAAKPTSKPSSVRPVTSRPATTKPTVRRSTTRRPASGAPTRRPTTTTKKPKTTKRPQTTTQSYIEEDNTLPDAEQFRDQCGIRPLLKSGRIVGGKGASFGEFPWQVLVRESTWLGLFTKNKCGGVLISNKYVMTAAHCQPGFLASLVAVFGEFDISGDLESRRPITRNVRRVVVHRKYDPATFENDLALLELEAPVKFDAHISKFQFFFLLFAQQTVFLQIDSESR</sequence>
<dbReference type="FunFam" id="2.40.10.10:FF:000068">
    <property type="entry name" value="transmembrane protease serine 2"/>
    <property type="match status" value="1"/>
</dbReference>
<keyword evidence="3 5" id="KW-0720">Serine protease</keyword>
<feature type="compositionally biased region" description="Low complexity" evidence="6">
    <location>
        <begin position="139"/>
        <end position="166"/>
    </location>
</feature>
<dbReference type="InterPro" id="IPR001254">
    <property type="entry name" value="Trypsin_dom"/>
</dbReference>
<feature type="region of interest" description="Disordered" evidence="6">
    <location>
        <begin position="999"/>
        <end position="1039"/>
    </location>
</feature>
<evidence type="ECO:0000256" key="1">
    <source>
        <dbReference type="ARBA" id="ARBA00022670"/>
    </source>
</evidence>
<feature type="region of interest" description="Disordered" evidence="6">
    <location>
        <begin position="1480"/>
        <end position="1507"/>
    </location>
</feature>
<feature type="compositionally biased region" description="Low complexity" evidence="6">
    <location>
        <begin position="1375"/>
        <end position="1384"/>
    </location>
</feature>
<dbReference type="InterPro" id="IPR018114">
    <property type="entry name" value="TRYPSIN_HIS"/>
</dbReference>
<feature type="compositionally biased region" description="Polar residues" evidence="6">
    <location>
        <begin position="179"/>
        <end position="193"/>
    </location>
</feature>